<dbReference type="CDD" id="cd00212">
    <property type="entry name" value="PTS_IIB_glc"/>
    <property type="match status" value="1"/>
</dbReference>
<evidence type="ECO:0000256" key="5">
    <source>
        <dbReference type="ARBA" id="ARBA00022679"/>
    </source>
</evidence>
<evidence type="ECO:0000259" key="14">
    <source>
        <dbReference type="PROSITE" id="PS51103"/>
    </source>
</evidence>
<feature type="transmembrane region" description="Helical" evidence="12">
    <location>
        <begin position="188"/>
        <end position="209"/>
    </location>
</feature>
<dbReference type="InterPro" id="IPR050429">
    <property type="entry name" value="PTS_Glucose_EIICBA"/>
</dbReference>
<feature type="transmembrane region" description="Helical" evidence="12">
    <location>
        <begin position="316"/>
        <end position="333"/>
    </location>
</feature>
<evidence type="ECO:0000256" key="4">
    <source>
        <dbReference type="ARBA" id="ARBA00022597"/>
    </source>
</evidence>
<dbReference type="SUPFAM" id="SSF55604">
    <property type="entry name" value="Glucose permease domain IIB"/>
    <property type="match status" value="1"/>
</dbReference>
<accession>A0A1I1G7K4</accession>
<dbReference type="Pfam" id="PF00367">
    <property type="entry name" value="PTS_EIIB"/>
    <property type="match status" value="1"/>
</dbReference>
<evidence type="ECO:0000256" key="12">
    <source>
        <dbReference type="SAM" id="Phobius"/>
    </source>
</evidence>
<keyword evidence="9 12" id="KW-1133">Transmembrane helix</keyword>
<feature type="domain" description="PTS EIIC type-1" evidence="14">
    <location>
        <begin position="3"/>
        <end position="426"/>
    </location>
</feature>
<dbReference type="GO" id="GO:0090563">
    <property type="term" value="F:protein-phosphocysteine-sugar phosphotransferase activity"/>
    <property type="evidence" value="ECO:0007669"/>
    <property type="project" value="TreeGrafter"/>
</dbReference>
<organism evidence="15 16">
    <name type="scientific">Alkalibacterium subtropicum</name>
    <dbReference type="NCBI Taxonomy" id="753702"/>
    <lineage>
        <taxon>Bacteria</taxon>
        <taxon>Bacillati</taxon>
        <taxon>Bacillota</taxon>
        <taxon>Bacilli</taxon>
        <taxon>Lactobacillales</taxon>
        <taxon>Carnobacteriaceae</taxon>
        <taxon>Alkalibacterium</taxon>
    </lineage>
</organism>
<keyword evidence="5" id="KW-0808">Transferase</keyword>
<dbReference type="OrthoDB" id="9764327at2"/>
<dbReference type="InterPro" id="IPR003352">
    <property type="entry name" value="PTS_EIIC"/>
</dbReference>
<evidence type="ECO:0000256" key="8">
    <source>
        <dbReference type="ARBA" id="ARBA00022777"/>
    </source>
</evidence>
<dbReference type="Gene3D" id="3.30.1360.60">
    <property type="entry name" value="Glucose permease domain IIB"/>
    <property type="match status" value="1"/>
</dbReference>
<gene>
    <name evidence="15" type="ORF">SAMN04488102_102340</name>
</gene>
<feature type="transmembrane region" description="Helical" evidence="12">
    <location>
        <begin position="392"/>
        <end position="414"/>
    </location>
</feature>
<evidence type="ECO:0000256" key="11">
    <source>
        <dbReference type="PROSITE-ProRule" id="PRU00421"/>
    </source>
</evidence>
<name>A0A1I1G7K4_9LACT</name>
<evidence type="ECO:0000256" key="6">
    <source>
        <dbReference type="ARBA" id="ARBA00022683"/>
    </source>
</evidence>
<dbReference type="GO" id="GO:0008982">
    <property type="term" value="F:protein-N(PI)-phosphohistidine-sugar phosphotransferase activity"/>
    <property type="evidence" value="ECO:0007669"/>
    <property type="project" value="InterPro"/>
</dbReference>
<keyword evidence="6" id="KW-0598">Phosphotransferase system</keyword>
<dbReference type="PROSITE" id="PS51103">
    <property type="entry name" value="PTS_EIIC_TYPE_1"/>
    <property type="match status" value="1"/>
</dbReference>
<dbReference type="InterPro" id="IPR013013">
    <property type="entry name" value="PTS_EIIC_1"/>
</dbReference>
<comment type="subcellular location">
    <subcellularLocation>
        <location evidence="1">Cell membrane</location>
        <topology evidence="1">Multi-pass membrane protein</topology>
    </subcellularLocation>
</comment>
<evidence type="ECO:0000256" key="10">
    <source>
        <dbReference type="ARBA" id="ARBA00023136"/>
    </source>
</evidence>
<keyword evidence="2" id="KW-0813">Transport</keyword>
<dbReference type="Proteomes" id="UP000199612">
    <property type="component" value="Unassembled WGS sequence"/>
</dbReference>
<keyword evidence="8" id="KW-0418">Kinase</keyword>
<feature type="transmembrane region" description="Helical" evidence="12">
    <location>
        <begin position="162"/>
        <end position="182"/>
    </location>
</feature>
<dbReference type="InterPro" id="IPR018113">
    <property type="entry name" value="PTrfase_EIIB_Cys"/>
</dbReference>
<feature type="transmembrane region" description="Helical" evidence="12">
    <location>
        <begin position="90"/>
        <end position="109"/>
    </location>
</feature>
<keyword evidence="3" id="KW-1003">Cell membrane</keyword>
<keyword evidence="7 12" id="KW-0812">Transmembrane</keyword>
<protein>
    <submittedName>
        <fullName evidence="15">PTS system, maltose and glucose-specific IIC component</fullName>
    </submittedName>
</protein>
<feature type="domain" description="PTS EIIB type-1" evidence="13">
    <location>
        <begin position="440"/>
        <end position="522"/>
    </location>
</feature>
<dbReference type="GO" id="GO:0005886">
    <property type="term" value="C:plasma membrane"/>
    <property type="evidence" value="ECO:0007669"/>
    <property type="project" value="UniProtKB-SubCell"/>
</dbReference>
<sequence>MFSRFKDQVQVFGRSLLLPIGIMAPVGMLVGLMGAFTQSYMIEQLPFLGNETLQLIFSSVQSISNVIFGNIPVLFAMGVAYGMAKNEKGISVFASIISYLTLLITMNVYLNATGTLASEEVMSEVGQGFVLGIQTLRIDAAGGIIAGLLAAKLTDKFYRQQLPLAFAFFAGKKFVLILAFLLTIPIGLLVPVVWGVFTTILVWISPVIMNQPWGPGIYTFLDRALIPLGLHHVLSAAVRFTEVGGTYVIDGESYIGILNAMNEILFELGPDHEAWTDILPTISPYLAPWQMVRNLFRVPAIGLAMYHTAYGKNKKVAGGIILTVVLTAVLGNVTEPIEFSFMFISPILYGVYIVLSGLGTVLLTVFPVAMGYIRGTIFDFVIFGLLYENTNWYNILIVGVLNFVVFYFAFRYLIIKFNIKTPGREEQVQDATLLNDKRYDRIAELVVEGLGGRENITNVDNCVSRLRIDLKDNKVVNKEKLQESGAAGIFFPKKNHIHVVYGPHVEFVRNEVDDYIVGKNRG</sequence>
<feature type="transmembrane region" description="Helical" evidence="12">
    <location>
        <begin position="339"/>
        <end position="358"/>
    </location>
</feature>
<evidence type="ECO:0000313" key="15">
    <source>
        <dbReference type="EMBL" id="SFC05363.1"/>
    </source>
</evidence>
<reference evidence="16" key="1">
    <citation type="submission" date="2016-10" db="EMBL/GenBank/DDBJ databases">
        <authorList>
            <person name="Varghese N."/>
            <person name="Submissions S."/>
        </authorList>
    </citation>
    <scope>NUCLEOTIDE SEQUENCE [LARGE SCALE GENOMIC DNA]</scope>
    <source>
        <strain evidence="16">DSM 23664</strain>
    </source>
</reference>
<feature type="active site" description="Phosphocysteine intermediate; for EIIB activity" evidence="11">
    <location>
        <position position="462"/>
    </location>
</feature>
<dbReference type="NCBIfam" id="TIGR00826">
    <property type="entry name" value="EIIB_glc"/>
    <property type="match status" value="1"/>
</dbReference>
<dbReference type="GO" id="GO:0009401">
    <property type="term" value="P:phosphoenolpyruvate-dependent sugar phosphotransferase system"/>
    <property type="evidence" value="ECO:0007669"/>
    <property type="project" value="UniProtKB-KW"/>
</dbReference>
<evidence type="ECO:0000256" key="7">
    <source>
        <dbReference type="ARBA" id="ARBA00022692"/>
    </source>
</evidence>
<dbReference type="InterPro" id="IPR036878">
    <property type="entry name" value="Glu_permease_IIB"/>
</dbReference>
<keyword evidence="10 12" id="KW-0472">Membrane</keyword>
<evidence type="ECO:0000256" key="3">
    <source>
        <dbReference type="ARBA" id="ARBA00022475"/>
    </source>
</evidence>
<evidence type="ECO:0000313" key="16">
    <source>
        <dbReference type="Proteomes" id="UP000199612"/>
    </source>
</evidence>
<evidence type="ECO:0000259" key="13">
    <source>
        <dbReference type="PROSITE" id="PS51098"/>
    </source>
</evidence>
<dbReference type="PROSITE" id="PS51098">
    <property type="entry name" value="PTS_EIIB_TYPE_1"/>
    <property type="match status" value="1"/>
</dbReference>
<dbReference type="STRING" id="753702.SAMN04488102_102340"/>
<dbReference type="AlphaFoldDB" id="A0A1I1G7K4"/>
<dbReference type="EMBL" id="FOLT01000002">
    <property type="protein sequence ID" value="SFC05363.1"/>
    <property type="molecule type" value="Genomic_DNA"/>
</dbReference>
<evidence type="ECO:0000256" key="2">
    <source>
        <dbReference type="ARBA" id="ARBA00022448"/>
    </source>
</evidence>
<evidence type="ECO:0000256" key="9">
    <source>
        <dbReference type="ARBA" id="ARBA00022989"/>
    </source>
</evidence>
<feature type="transmembrane region" description="Helical" evidence="12">
    <location>
        <begin position="365"/>
        <end position="386"/>
    </location>
</feature>
<dbReference type="GO" id="GO:0016301">
    <property type="term" value="F:kinase activity"/>
    <property type="evidence" value="ECO:0007669"/>
    <property type="project" value="UniProtKB-KW"/>
</dbReference>
<dbReference type="PANTHER" id="PTHR30009:SF24">
    <property type="entry name" value="PTS SYSTEM, IIBC COMPONENT"/>
    <property type="match status" value="1"/>
</dbReference>
<dbReference type="RefSeq" id="WP_091528698.1">
    <property type="nucleotide sequence ID" value="NZ_FOLT01000002.1"/>
</dbReference>
<feature type="transmembrane region" description="Helical" evidence="12">
    <location>
        <begin position="129"/>
        <end position="150"/>
    </location>
</feature>
<keyword evidence="4" id="KW-0762">Sugar transport</keyword>
<feature type="transmembrane region" description="Helical" evidence="12">
    <location>
        <begin position="16"/>
        <end position="42"/>
    </location>
</feature>
<proteinExistence type="predicted"/>
<dbReference type="Pfam" id="PF02378">
    <property type="entry name" value="PTS_EIIC"/>
    <property type="match status" value="1"/>
</dbReference>
<keyword evidence="16" id="KW-1185">Reference proteome</keyword>
<dbReference type="PANTHER" id="PTHR30009">
    <property type="entry name" value="CYTOCHROME C-TYPE SYNTHESIS PROTEIN AND PTS TRANSMEMBRANE COMPONENT"/>
    <property type="match status" value="1"/>
</dbReference>
<dbReference type="InterPro" id="IPR001996">
    <property type="entry name" value="PTS_IIB_1"/>
</dbReference>
<feature type="transmembrane region" description="Helical" evidence="12">
    <location>
        <begin position="62"/>
        <end position="83"/>
    </location>
</feature>
<evidence type="ECO:0000256" key="1">
    <source>
        <dbReference type="ARBA" id="ARBA00004651"/>
    </source>
</evidence>